<dbReference type="GeneID" id="39581742"/>
<evidence type="ECO:0000256" key="3">
    <source>
        <dbReference type="ARBA" id="ARBA00012834"/>
    </source>
</evidence>
<evidence type="ECO:0000256" key="7">
    <source>
        <dbReference type="ARBA" id="ARBA00022691"/>
    </source>
</evidence>
<evidence type="ECO:0000256" key="8">
    <source>
        <dbReference type="PIRNR" id="PIRNR016305"/>
    </source>
</evidence>
<proteinExistence type="inferred from homology"/>
<dbReference type="EMBL" id="ML119063">
    <property type="protein sequence ID" value="ROT34826.1"/>
    <property type="molecule type" value="Genomic_DNA"/>
</dbReference>
<comment type="catalytic activity">
    <reaction evidence="1 8">
        <text>[phosphatase 2A protein]-C-terminal L-leucine + S-adenosyl-L-methionine = [phosphatase 2A protein]-C-terminal L-leucine methyl ester + S-adenosyl-L-homocysteine</text>
        <dbReference type="Rhea" id="RHEA:48544"/>
        <dbReference type="Rhea" id="RHEA-COMP:12134"/>
        <dbReference type="Rhea" id="RHEA-COMP:12135"/>
        <dbReference type="ChEBI" id="CHEBI:57856"/>
        <dbReference type="ChEBI" id="CHEBI:59789"/>
        <dbReference type="ChEBI" id="CHEBI:90516"/>
        <dbReference type="ChEBI" id="CHEBI:90517"/>
        <dbReference type="EC" id="2.1.1.233"/>
    </reaction>
</comment>
<dbReference type="Gene3D" id="3.40.50.150">
    <property type="entry name" value="Vaccinia Virus protein VP39"/>
    <property type="match status" value="1"/>
</dbReference>
<accession>A0A3N2PKH7</accession>
<dbReference type="SUPFAM" id="SSF53335">
    <property type="entry name" value="S-adenosyl-L-methionine-dependent methyltransferases"/>
    <property type="match status" value="1"/>
</dbReference>
<evidence type="ECO:0000256" key="4">
    <source>
        <dbReference type="ARBA" id="ARBA00017497"/>
    </source>
</evidence>
<dbReference type="RefSeq" id="XP_028462632.1">
    <property type="nucleotide sequence ID" value="XM_028613264.1"/>
</dbReference>
<evidence type="ECO:0000313" key="11">
    <source>
        <dbReference type="EMBL" id="ROT34826.1"/>
    </source>
</evidence>
<dbReference type="PANTHER" id="PTHR13600:SF21">
    <property type="entry name" value="LEUCINE CARBOXYL METHYLTRANSFERASE 1"/>
    <property type="match status" value="1"/>
</dbReference>
<dbReference type="PANTHER" id="PTHR13600">
    <property type="entry name" value="LEUCINE CARBOXYL METHYLTRANSFERASE"/>
    <property type="match status" value="1"/>
</dbReference>
<gene>
    <name evidence="11" type="ORF">SODALDRAFT_346708</name>
</gene>
<keyword evidence="5 8" id="KW-0489">Methyltransferase</keyword>
<dbReference type="GO" id="GO:0032259">
    <property type="term" value="P:methylation"/>
    <property type="evidence" value="ECO:0007669"/>
    <property type="project" value="UniProtKB-KW"/>
</dbReference>
<comment type="similarity">
    <text evidence="2 8">Belongs to the methyltransferase superfamily. LCMT family.</text>
</comment>
<dbReference type="PIRSF" id="PIRSF016305">
    <property type="entry name" value="LCM_mtfrase"/>
    <property type="match status" value="1"/>
</dbReference>
<feature type="binding site" evidence="9">
    <location>
        <begin position="224"/>
        <end position="225"/>
    </location>
    <ligand>
        <name>S-adenosyl-L-methionine</name>
        <dbReference type="ChEBI" id="CHEBI:59789"/>
    </ligand>
</feature>
<evidence type="ECO:0000256" key="5">
    <source>
        <dbReference type="ARBA" id="ARBA00022603"/>
    </source>
</evidence>
<evidence type="ECO:0000256" key="2">
    <source>
        <dbReference type="ARBA" id="ARBA00010703"/>
    </source>
</evidence>
<dbReference type="InterPro" id="IPR029063">
    <property type="entry name" value="SAM-dependent_MTases_sf"/>
</dbReference>
<feature type="binding site" evidence="9">
    <location>
        <position position="251"/>
    </location>
    <ligand>
        <name>S-adenosyl-L-methionine</name>
        <dbReference type="ChEBI" id="CHEBI:59789"/>
    </ligand>
</feature>
<feature type="compositionally biased region" description="Polar residues" evidence="10">
    <location>
        <begin position="37"/>
        <end position="51"/>
    </location>
</feature>
<evidence type="ECO:0000313" key="12">
    <source>
        <dbReference type="Proteomes" id="UP000272025"/>
    </source>
</evidence>
<keyword evidence="6 8" id="KW-0808">Transferase</keyword>
<dbReference type="Proteomes" id="UP000272025">
    <property type="component" value="Unassembled WGS sequence"/>
</dbReference>
<feature type="region of interest" description="Disordered" evidence="10">
    <location>
        <begin position="1"/>
        <end position="57"/>
    </location>
</feature>
<dbReference type="InterPro" id="IPR016651">
    <property type="entry name" value="LCMT1"/>
</dbReference>
<evidence type="ECO:0000256" key="1">
    <source>
        <dbReference type="ARBA" id="ARBA00000724"/>
    </source>
</evidence>
<dbReference type="GO" id="GO:0018423">
    <property type="term" value="F:protein C-terminal leucine carboxyl O-methyltransferase activity"/>
    <property type="evidence" value="ECO:0007669"/>
    <property type="project" value="UniProtKB-EC"/>
</dbReference>
<evidence type="ECO:0000256" key="6">
    <source>
        <dbReference type="ARBA" id="ARBA00022679"/>
    </source>
</evidence>
<dbReference type="EC" id="2.1.1.233" evidence="3 8"/>
<feature type="binding site" evidence="9">
    <location>
        <position position="150"/>
    </location>
    <ligand>
        <name>S-adenosyl-L-methionine</name>
        <dbReference type="ChEBI" id="CHEBI:59789"/>
    </ligand>
</feature>
<sequence length="382" mass="42271">MSANSIPNLLSLRENKNPRSGSARTGLRGLGRDKGSDSQTVERTPTSTQDRIVQGTDDDAAVSRLSAVDLGYLDDPFAQHFIETPSGGGRPSPRRLPIINRGTYTRTRALDHLIDSFLAQQAPLAASTCGDDQGAKTAAEVPQIQIISLGAGTDTRIFRLFSRRAFPGLVYHELDFPAIARKKAHIIQATPTLKQLLGDLSLADDGSWACQLLTGVQYHCHALDLRHLVTDASLSSVRGLNVDLPTLLLSECCLCYLEPSTAKGVIQRFTDHIPNLAVVIYEPVKPYDAFGRMMVSNLAARKLRMPTLECYPLPIDQQTRLLEAGLTQAKTMTIDEIWECWISQDEKRRIDAIERLDEIEEWQLLAGHYIVAWGWKGQITSL</sequence>
<keyword evidence="7 8" id="KW-0949">S-adenosyl-L-methionine</keyword>
<dbReference type="Pfam" id="PF04072">
    <property type="entry name" value="LCM"/>
    <property type="match status" value="1"/>
</dbReference>
<dbReference type="InterPro" id="IPR007213">
    <property type="entry name" value="Ppm1/Ppm2/Tcmp"/>
</dbReference>
<dbReference type="OrthoDB" id="203237at2759"/>
<feature type="binding site" evidence="9">
    <location>
        <position position="106"/>
    </location>
    <ligand>
        <name>S-adenosyl-L-methionine</name>
        <dbReference type="ChEBI" id="CHEBI:59789"/>
    </ligand>
</feature>
<dbReference type="STRING" id="1314773.A0A3N2PKH7"/>
<keyword evidence="12" id="KW-1185">Reference proteome</keyword>
<dbReference type="AlphaFoldDB" id="A0A3N2PKH7"/>
<evidence type="ECO:0000256" key="9">
    <source>
        <dbReference type="PIRSR" id="PIRSR016305-1"/>
    </source>
</evidence>
<protein>
    <recommendedName>
        <fullName evidence="4 8">Leucine carboxyl methyltransferase 1</fullName>
        <ecNumber evidence="3 8">2.1.1.233</ecNumber>
    </recommendedName>
</protein>
<name>A0A3N2PKH7_SODAK</name>
<reference evidence="11 12" key="1">
    <citation type="journal article" date="2018" name="Mol. Ecol.">
        <title>The obligate alkalophilic soda-lake fungus Sodiomyces alkalinus has shifted to a protein diet.</title>
        <authorList>
            <person name="Grum-Grzhimaylo A.A."/>
            <person name="Falkoski D.L."/>
            <person name="van den Heuvel J."/>
            <person name="Valero-Jimenez C.A."/>
            <person name="Min B."/>
            <person name="Choi I.G."/>
            <person name="Lipzen A."/>
            <person name="Daum C.G."/>
            <person name="Aanen D.K."/>
            <person name="Tsang A."/>
            <person name="Henrissat B."/>
            <person name="Bilanenko E.N."/>
            <person name="de Vries R.P."/>
            <person name="van Kan J.A.L."/>
            <person name="Grigoriev I.V."/>
            <person name="Debets A.J.M."/>
        </authorList>
    </citation>
    <scope>NUCLEOTIDE SEQUENCE [LARGE SCALE GENOMIC DNA]</scope>
    <source>
        <strain evidence="11 12">F11</strain>
    </source>
</reference>
<evidence type="ECO:0000256" key="10">
    <source>
        <dbReference type="SAM" id="MobiDB-lite"/>
    </source>
</evidence>
<organism evidence="11 12">
    <name type="scientific">Sodiomyces alkalinus (strain CBS 110278 / VKM F-3762 / F11)</name>
    <name type="common">Alkaliphilic filamentous fungus</name>
    <dbReference type="NCBI Taxonomy" id="1314773"/>
    <lineage>
        <taxon>Eukaryota</taxon>
        <taxon>Fungi</taxon>
        <taxon>Dikarya</taxon>
        <taxon>Ascomycota</taxon>
        <taxon>Pezizomycotina</taxon>
        <taxon>Sordariomycetes</taxon>
        <taxon>Hypocreomycetidae</taxon>
        <taxon>Glomerellales</taxon>
        <taxon>Plectosphaerellaceae</taxon>
        <taxon>Sodiomyces</taxon>
    </lineage>
</organism>
<comment type="function">
    <text evidence="8">Methylates the carboxyl group of the C-terminal leucine residue of protein phosphatase 2A catalytic subunits to form alpha-leucine ester residues.</text>
</comment>